<dbReference type="InterPro" id="IPR050109">
    <property type="entry name" value="HTH-type_TetR-like_transc_reg"/>
</dbReference>
<dbReference type="RefSeq" id="WP_246244104.1">
    <property type="nucleotide sequence ID" value="NZ_BAAAMC010000030.1"/>
</dbReference>
<dbReference type="GO" id="GO:0000976">
    <property type="term" value="F:transcription cis-regulatory region binding"/>
    <property type="evidence" value="ECO:0007669"/>
    <property type="project" value="TreeGrafter"/>
</dbReference>
<sequence length="212" mass="23378">MTPGYRPWHTGGIGKDSRLPRQRRSRETVSELLEAAAQVFTREGATATTNRIAARAGVSIGTLYRYFPDKEALLRALAQHHVADASNRLDGACTRLRADRRPFEDTMRALATAVVELHADRPGVHRVMHRLAPRAIRDLADLSALEERLTADVEFHMVRCGRGGPDTELTARTVVAAVDAHVHQVLTRRPIEPGRAVDQLVALINALAPPPR</sequence>
<dbReference type="Proteomes" id="UP000465241">
    <property type="component" value="Unassembled WGS sequence"/>
</dbReference>
<feature type="region of interest" description="Disordered" evidence="3">
    <location>
        <begin position="1"/>
        <end position="25"/>
    </location>
</feature>
<feature type="DNA-binding region" description="H-T-H motif" evidence="2">
    <location>
        <begin position="48"/>
        <end position="67"/>
    </location>
</feature>
<dbReference type="PANTHER" id="PTHR30055">
    <property type="entry name" value="HTH-TYPE TRANSCRIPTIONAL REGULATOR RUTR"/>
    <property type="match status" value="1"/>
</dbReference>
<dbReference type="InterPro" id="IPR001647">
    <property type="entry name" value="HTH_TetR"/>
</dbReference>
<name>A0A7I9WSB0_9MYCO</name>
<dbReference type="PRINTS" id="PR00455">
    <property type="entry name" value="HTHTETR"/>
</dbReference>
<evidence type="ECO:0000256" key="3">
    <source>
        <dbReference type="SAM" id="MobiDB-lite"/>
    </source>
</evidence>
<dbReference type="AlphaFoldDB" id="A0A7I9WSB0"/>
<dbReference type="PANTHER" id="PTHR30055:SF223">
    <property type="entry name" value="HTH-TYPE TRANSCRIPTIONAL REGULATOR UIDR"/>
    <property type="match status" value="1"/>
</dbReference>
<proteinExistence type="predicted"/>
<dbReference type="Pfam" id="PF17918">
    <property type="entry name" value="TetR_C_15"/>
    <property type="match status" value="1"/>
</dbReference>
<dbReference type="Pfam" id="PF00440">
    <property type="entry name" value="TetR_N"/>
    <property type="match status" value="1"/>
</dbReference>
<evidence type="ECO:0000259" key="4">
    <source>
        <dbReference type="PROSITE" id="PS50977"/>
    </source>
</evidence>
<keyword evidence="1 2" id="KW-0238">DNA-binding</keyword>
<dbReference type="GO" id="GO:0003700">
    <property type="term" value="F:DNA-binding transcription factor activity"/>
    <property type="evidence" value="ECO:0007669"/>
    <property type="project" value="TreeGrafter"/>
</dbReference>
<accession>A0A7I9WSB0</accession>
<dbReference type="Gene3D" id="1.10.357.10">
    <property type="entry name" value="Tetracycline Repressor, domain 2"/>
    <property type="match status" value="1"/>
</dbReference>
<feature type="compositionally biased region" description="Basic and acidic residues" evidence="3">
    <location>
        <begin position="15"/>
        <end position="25"/>
    </location>
</feature>
<gene>
    <name evidence="5" type="ORF">MMUR_45950</name>
</gene>
<dbReference type="EMBL" id="BLKT01000003">
    <property type="protein sequence ID" value="GFG60459.1"/>
    <property type="molecule type" value="Genomic_DNA"/>
</dbReference>
<comment type="caution">
    <text evidence="5">The sequence shown here is derived from an EMBL/GenBank/DDBJ whole genome shotgun (WGS) entry which is preliminary data.</text>
</comment>
<evidence type="ECO:0000256" key="1">
    <source>
        <dbReference type="ARBA" id="ARBA00023125"/>
    </source>
</evidence>
<evidence type="ECO:0000256" key="2">
    <source>
        <dbReference type="PROSITE-ProRule" id="PRU00335"/>
    </source>
</evidence>
<dbReference type="SUPFAM" id="SSF46689">
    <property type="entry name" value="Homeodomain-like"/>
    <property type="match status" value="1"/>
</dbReference>
<dbReference type="PROSITE" id="PS50977">
    <property type="entry name" value="HTH_TETR_2"/>
    <property type="match status" value="1"/>
</dbReference>
<feature type="domain" description="HTH tetR-type" evidence="4">
    <location>
        <begin position="26"/>
        <end position="85"/>
    </location>
</feature>
<dbReference type="InterPro" id="IPR009057">
    <property type="entry name" value="Homeodomain-like_sf"/>
</dbReference>
<evidence type="ECO:0000313" key="5">
    <source>
        <dbReference type="EMBL" id="GFG60459.1"/>
    </source>
</evidence>
<reference evidence="5 6" key="1">
    <citation type="journal article" date="2019" name="Emerg. Microbes Infect.">
        <title>Comprehensive subspecies identification of 175 nontuberculous mycobacteria species based on 7547 genomic profiles.</title>
        <authorList>
            <person name="Matsumoto Y."/>
            <person name="Kinjo T."/>
            <person name="Motooka D."/>
            <person name="Nabeya D."/>
            <person name="Jung N."/>
            <person name="Uechi K."/>
            <person name="Horii T."/>
            <person name="Iida T."/>
            <person name="Fujita J."/>
            <person name="Nakamura S."/>
        </authorList>
    </citation>
    <scope>NUCLEOTIDE SEQUENCE [LARGE SCALE GENOMIC DNA]</scope>
    <source>
        <strain evidence="5 6">JCM 13392</strain>
    </source>
</reference>
<organism evidence="5 6">
    <name type="scientific">Mycolicibacterium murale</name>
    <dbReference type="NCBI Taxonomy" id="182220"/>
    <lineage>
        <taxon>Bacteria</taxon>
        <taxon>Bacillati</taxon>
        <taxon>Actinomycetota</taxon>
        <taxon>Actinomycetes</taxon>
        <taxon>Mycobacteriales</taxon>
        <taxon>Mycobacteriaceae</taxon>
        <taxon>Mycolicibacterium</taxon>
    </lineage>
</organism>
<evidence type="ECO:0000313" key="6">
    <source>
        <dbReference type="Proteomes" id="UP000465241"/>
    </source>
</evidence>
<dbReference type="InterPro" id="IPR041669">
    <property type="entry name" value="TetR_C_15"/>
</dbReference>
<keyword evidence="6" id="KW-1185">Reference proteome</keyword>
<protein>
    <submittedName>
        <fullName evidence="5">TetR family transcriptional regulator</fullName>
    </submittedName>
</protein>